<dbReference type="EMBL" id="MLJW01008570">
    <property type="protein sequence ID" value="OIQ63919.1"/>
    <property type="molecule type" value="Genomic_DNA"/>
</dbReference>
<accession>A0A1J5P7Z2</accession>
<gene>
    <name evidence="2" type="ORF">GALL_545330</name>
</gene>
<feature type="region of interest" description="Disordered" evidence="1">
    <location>
        <begin position="63"/>
        <end position="87"/>
    </location>
</feature>
<proteinExistence type="predicted"/>
<evidence type="ECO:0000256" key="1">
    <source>
        <dbReference type="SAM" id="MobiDB-lite"/>
    </source>
</evidence>
<reference evidence="2" key="1">
    <citation type="submission" date="2016-10" db="EMBL/GenBank/DDBJ databases">
        <title>Sequence of Gallionella enrichment culture.</title>
        <authorList>
            <person name="Poehlein A."/>
            <person name="Muehling M."/>
            <person name="Daniel R."/>
        </authorList>
    </citation>
    <scope>NUCLEOTIDE SEQUENCE</scope>
</reference>
<evidence type="ECO:0000313" key="2">
    <source>
        <dbReference type="EMBL" id="OIQ63919.1"/>
    </source>
</evidence>
<name>A0A1J5P7Z2_9ZZZZ</name>
<feature type="compositionally biased region" description="Low complexity" evidence="1">
    <location>
        <begin position="193"/>
        <end position="204"/>
    </location>
</feature>
<feature type="region of interest" description="Disordered" evidence="1">
    <location>
        <begin position="152"/>
        <end position="204"/>
    </location>
</feature>
<protein>
    <submittedName>
        <fullName evidence="2">Uncharacterized protein</fullName>
    </submittedName>
</protein>
<dbReference type="AlphaFoldDB" id="A0A1J5P7Z2"/>
<organism evidence="2">
    <name type="scientific">mine drainage metagenome</name>
    <dbReference type="NCBI Taxonomy" id="410659"/>
    <lineage>
        <taxon>unclassified sequences</taxon>
        <taxon>metagenomes</taxon>
        <taxon>ecological metagenomes</taxon>
    </lineage>
</organism>
<feature type="compositionally biased region" description="Polar residues" evidence="1">
    <location>
        <begin position="64"/>
        <end position="87"/>
    </location>
</feature>
<comment type="caution">
    <text evidence="2">The sequence shown here is derived from an EMBL/GenBank/DDBJ whole genome shotgun (WGS) entry which is preliminary data.</text>
</comment>
<sequence length="204" mass="22261">MAPACSWGAPRHGFCNWGAGSTTPSGAGPRGSASTTIWLWPSAPWWTMAGMSPTWTWTCTTATGSRASSTKTTGYSRSASTNPDTTFSRARGTSMNWAAAMPVGCRSTCLWNRSRGPWITSRRSRPSCRRRWRTSRPRCWWSRAGPMPTSTIPWGIWSSPPRPLKPSTGGSSNWRTSTRRAACWSPSAAGTRPGWWPGSGPSWS</sequence>